<comment type="caution">
    <text evidence="1">The sequence shown here is derived from an EMBL/GenBank/DDBJ whole genome shotgun (WGS) entry which is preliminary data.</text>
</comment>
<gene>
    <name evidence="1" type="ORF">MML48_2g00004862</name>
</gene>
<evidence type="ECO:0000313" key="2">
    <source>
        <dbReference type="Proteomes" id="UP001056778"/>
    </source>
</evidence>
<proteinExistence type="predicted"/>
<name>A0ACB9TJC3_HOLOL</name>
<reference evidence="1" key="1">
    <citation type="submission" date="2022-04" db="EMBL/GenBank/DDBJ databases">
        <title>Chromosome-scale genome assembly of Holotrichia oblita Faldermann.</title>
        <authorList>
            <person name="Rongchong L."/>
        </authorList>
    </citation>
    <scope>NUCLEOTIDE SEQUENCE</scope>
    <source>
        <strain evidence="1">81SQS9</strain>
    </source>
</reference>
<accession>A0ACB9TJC3</accession>
<evidence type="ECO:0000313" key="1">
    <source>
        <dbReference type="EMBL" id="KAI4466863.1"/>
    </source>
</evidence>
<protein>
    <submittedName>
        <fullName evidence="1">Uncharacterized protein</fullName>
    </submittedName>
</protein>
<dbReference type="EMBL" id="CM043016">
    <property type="protein sequence ID" value="KAI4466863.1"/>
    <property type="molecule type" value="Genomic_DNA"/>
</dbReference>
<sequence length="748" mass="85494">MSQNSTLSVNTKVEKTQSPEDGEKKVTQTQIDTEEDKEGIHQVSETEIGENKSQNNTENVTEEPFTQTQIDTEDAKEATHQVSEIEFEQNKFQNNAENLTEESFTQTQIDTKDAKEATHQVSETEIGENKSQNNPENVTEESFTQTQIDAEDAKRSTHQVSETEIQKNEENSSPNNLEKMTDEATGNKEESTEDDEENVINIDRNLEEAFAQTQIDTEASQREIEKDDAAKEELAKDDQQNVANIKEEIEDEQQTAEEESKLVLIEQESNELEIEELILKAPEEPIKPEPEKRADTPIPPDTPLGEPEIIPKIEEVLPEETQEKRVPQHITHDGQEMDATIVNLLENRLKEIGITNYNMKMSPGCKPGDNMLGIVAKVQINGTDSKGSDTELNWIVKIAPPIQALRKIIKVDILYQNEVLIYESVFPIYKELEKERSIRNGFNSYPEYLFSNLDHLKETVVMTDMTSLGFVARNKKEPLELEHVKLVMKTYGKLHALSYAFQDKMPSLFEQFSTNFQRNIQNAIDVFELKKTQQGIMEDALATLDPIRNNLAYKKFSKFVDNFMAIYFEASRHSNKHSVIGHGDSWINNMLFKYENSSSSMPSAVCLLDFQTVNYASPVCDISYFLFTCTDKDFRDQHYDNVVKLYYYNLCSHLTDLGCDPEKFLPFHILEAELKKYSVVGLYLSILALMAMIRDGDEVGDWQGGDADENAKAILAKSRNQDIYNERVRDVILDFSQKGYLDFLFSKK</sequence>
<organism evidence="1 2">
    <name type="scientific">Holotrichia oblita</name>
    <name type="common">Chafer beetle</name>
    <dbReference type="NCBI Taxonomy" id="644536"/>
    <lineage>
        <taxon>Eukaryota</taxon>
        <taxon>Metazoa</taxon>
        <taxon>Ecdysozoa</taxon>
        <taxon>Arthropoda</taxon>
        <taxon>Hexapoda</taxon>
        <taxon>Insecta</taxon>
        <taxon>Pterygota</taxon>
        <taxon>Neoptera</taxon>
        <taxon>Endopterygota</taxon>
        <taxon>Coleoptera</taxon>
        <taxon>Polyphaga</taxon>
        <taxon>Scarabaeiformia</taxon>
        <taxon>Scarabaeidae</taxon>
        <taxon>Melolonthinae</taxon>
        <taxon>Holotrichia</taxon>
    </lineage>
</organism>
<dbReference type="Proteomes" id="UP001056778">
    <property type="component" value="Chromosome 2"/>
</dbReference>
<keyword evidence="2" id="KW-1185">Reference proteome</keyword>